<evidence type="ECO:0000256" key="10">
    <source>
        <dbReference type="ARBA" id="ARBA00054062"/>
    </source>
</evidence>
<evidence type="ECO:0000256" key="14">
    <source>
        <dbReference type="RuleBase" id="RU003691"/>
    </source>
</evidence>
<evidence type="ECO:0000313" key="17">
    <source>
        <dbReference type="EMBL" id="JAC34586.1"/>
    </source>
</evidence>
<dbReference type="Gene3D" id="3.50.50.60">
    <property type="entry name" value="FAD/NAD(P)-binding domain"/>
    <property type="match status" value="2"/>
</dbReference>
<dbReference type="GO" id="GO:0005739">
    <property type="term" value="C:mitochondrion"/>
    <property type="evidence" value="ECO:0007669"/>
    <property type="project" value="TreeGrafter"/>
</dbReference>
<dbReference type="InterPro" id="IPR006338">
    <property type="entry name" value="Thioredoxin/glutathione_Rdtase"/>
</dbReference>
<keyword evidence="4 12" id="KW-0274">FAD</keyword>
<dbReference type="GO" id="GO:0034599">
    <property type="term" value="P:cellular response to oxidative stress"/>
    <property type="evidence" value="ECO:0007669"/>
    <property type="project" value="TreeGrafter"/>
</dbReference>
<evidence type="ECO:0000256" key="7">
    <source>
        <dbReference type="ARBA" id="ARBA00023157"/>
    </source>
</evidence>
<dbReference type="FunFam" id="3.30.390.30:FF:000004">
    <property type="entry name" value="Thioredoxin reductase 1, cytoplasmic"/>
    <property type="match status" value="1"/>
</dbReference>
<comment type="function">
    <text evidence="10">Thioredoxin system is a major player in glutathione metabolism, due to the demonstrated absence of a glutathione reductase. Functionally interacts with the Sod/Cat reactive oxidation species (ROS) defense system and thereby has a role in preadult development and life span. Lack of a glutathione reductase suggests antioxidant defense in Drosophila, and probably in related insects, differs fundamentally from that in other organisms.</text>
</comment>
<dbReference type="InterPro" id="IPR012999">
    <property type="entry name" value="Pyr_OxRdtase_I_AS"/>
</dbReference>
<evidence type="ECO:0000256" key="3">
    <source>
        <dbReference type="ARBA" id="ARBA00022630"/>
    </source>
</evidence>
<evidence type="ECO:0000256" key="11">
    <source>
        <dbReference type="PIRSR" id="PIRSR000350-2"/>
    </source>
</evidence>
<dbReference type="SUPFAM" id="SSF55424">
    <property type="entry name" value="FAD/NAD-linked reductases, dimerisation (C-terminal) domain"/>
    <property type="match status" value="1"/>
</dbReference>
<dbReference type="Pfam" id="PF07992">
    <property type="entry name" value="Pyr_redox_2"/>
    <property type="match status" value="1"/>
</dbReference>
<keyword evidence="7" id="KW-1015">Disulfide bond</keyword>
<evidence type="ECO:0000256" key="9">
    <source>
        <dbReference type="ARBA" id="ARBA00048132"/>
    </source>
</evidence>
<feature type="disulfide bond" description="Redox-active" evidence="13">
    <location>
        <begin position="83"/>
        <end position="88"/>
    </location>
</feature>
<feature type="binding site" evidence="12">
    <location>
        <position position="367"/>
    </location>
    <ligand>
        <name>FAD</name>
        <dbReference type="ChEBI" id="CHEBI:57692"/>
    </ligand>
</feature>
<sequence length="530" mass="57201">MACALVRRECQIFKWLKASPTHSVKAKRSTAQEQKSYDLIVIGGGSGGLACAKEAQGLGMKVAVLDAVSPSPRGSKWGLGGTCVNVGCIPKKLFHQAALLGEAVRDAPLYGWQLPGHDAAAGATGDRPMLKHDWSALKNAVQAHVRSLNWGHRVQLNKKKVDYYNAHGRFIDHQKIVAKGPNDKEEVLLASKYVIAVGGRPIIPADVPGLADYAITSDDIFSLENPPGKTLVIGASYVALECAGFLNGLGYDTTVMVRSICLRGFDQQMAKLVTDHMASEGTKFLWQCLPKEVTKLPDGKLKVKWSGADSKIQEDVFDTILVAVGRQAETAYLNLDAVKVNVNPKNQKIVVDNNEQSSVKNIYAIGDVIDGKPELTPVAIHAGKLLARRLAGVSTESMDYNSVPTTVFTPLEYGCVGMSEELAEKTVGKENLDVLHAFYKPLEYTVAQRDSSHCYLKAIVKLSGPQHVLGLHMTGPHAGEVIQGFAAALRCGLTKHSLEQTIGIHPTVAEEIVKLWITKRSGIAPEVTGC</sequence>
<keyword evidence="5" id="KW-0521">NADP</keyword>
<feature type="binding site" evidence="12">
    <location>
        <position position="168"/>
    </location>
    <ligand>
        <name>FAD</name>
        <dbReference type="ChEBI" id="CHEBI:57692"/>
    </ligand>
</feature>
<dbReference type="InterPro" id="IPR023753">
    <property type="entry name" value="FAD/NAD-binding_dom"/>
</dbReference>
<evidence type="ECO:0000259" key="15">
    <source>
        <dbReference type="Pfam" id="PF02852"/>
    </source>
</evidence>
<accession>A0A023GL24</accession>
<feature type="binding site" evidence="12">
    <location>
        <position position="325"/>
    </location>
    <ligand>
        <name>NAD(+)</name>
        <dbReference type="ChEBI" id="CHEBI:57540"/>
    </ligand>
</feature>
<dbReference type="PANTHER" id="PTHR42737:SF7">
    <property type="entry name" value="THIOREDOXIN-DISULFIDE REDUCTASE"/>
    <property type="match status" value="1"/>
</dbReference>
<evidence type="ECO:0000256" key="2">
    <source>
        <dbReference type="ARBA" id="ARBA00012610"/>
    </source>
</evidence>
<dbReference type="PRINTS" id="PR00368">
    <property type="entry name" value="FADPNR"/>
</dbReference>
<dbReference type="GO" id="GO:0045454">
    <property type="term" value="P:cell redox homeostasis"/>
    <property type="evidence" value="ECO:0007669"/>
    <property type="project" value="InterPro"/>
</dbReference>
<feature type="domain" description="FAD/NAD(P)-binding" evidence="16">
    <location>
        <begin position="37"/>
        <end position="383"/>
    </location>
</feature>
<evidence type="ECO:0000256" key="1">
    <source>
        <dbReference type="ARBA" id="ARBA00007532"/>
    </source>
</evidence>
<evidence type="ECO:0000256" key="8">
    <source>
        <dbReference type="ARBA" id="ARBA00023284"/>
    </source>
</evidence>
<dbReference type="InterPro" id="IPR016156">
    <property type="entry name" value="FAD/NAD-linked_Rdtase_dimer_sf"/>
</dbReference>
<comment type="cofactor">
    <cofactor evidence="12">
        <name>FAD</name>
        <dbReference type="ChEBI" id="CHEBI:57692"/>
    </cofactor>
    <text evidence="12">Binds 1 FAD per subunit.</text>
</comment>
<dbReference type="GO" id="GO:0005829">
    <property type="term" value="C:cytosol"/>
    <property type="evidence" value="ECO:0007669"/>
    <property type="project" value="TreeGrafter"/>
</dbReference>
<dbReference type="SUPFAM" id="SSF51905">
    <property type="entry name" value="FAD/NAD(P)-binding domain"/>
    <property type="match status" value="1"/>
</dbReference>
<evidence type="ECO:0000256" key="13">
    <source>
        <dbReference type="PIRSR" id="PIRSR000350-4"/>
    </source>
</evidence>
<dbReference type="InterPro" id="IPR046952">
    <property type="entry name" value="GSHR/TRXR-like"/>
</dbReference>
<reference evidence="17" key="1">
    <citation type="submission" date="2014-03" db="EMBL/GenBank/DDBJ databases">
        <title>The sialotranscriptome of Amblyomma triste, Amblyomma parvum and Amblyomma cajennense ticks, uncovered by 454-based RNA-seq.</title>
        <authorList>
            <person name="Garcia G.R."/>
            <person name="Gardinassi L.G."/>
            <person name="Ribeiro J.M."/>
            <person name="Anatriello E."/>
            <person name="Ferreira B.R."/>
            <person name="Moreira H.N."/>
            <person name="Mafra C."/>
            <person name="Olegario M.M."/>
            <person name="Szabo P.J."/>
            <person name="Miranda-Santos I.K."/>
            <person name="Maruyama S.R."/>
        </authorList>
    </citation>
    <scope>NUCLEOTIDE SEQUENCE</scope>
    <source>
        <strain evidence="17">Mato Grasso do Sul</strain>
        <tissue evidence="17">Salivary glands</tissue>
    </source>
</reference>
<keyword evidence="12" id="KW-0547">Nucleotide-binding</keyword>
<feature type="binding site" evidence="12">
    <location>
        <position position="92"/>
    </location>
    <ligand>
        <name>FAD</name>
        <dbReference type="ChEBI" id="CHEBI:57692"/>
    </ligand>
</feature>
<dbReference type="GO" id="GO:0004791">
    <property type="term" value="F:thioredoxin-disulfide reductase (NADPH) activity"/>
    <property type="evidence" value="ECO:0007669"/>
    <property type="project" value="UniProtKB-EC"/>
</dbReference>
<dbReference type="PANTHER" id="PTHR42737">
    <property type="entry name" value="GLUTATHIONE REDUCTASE"/>
    <property type="match status" value="1"/>
</dbReference>
<dbReference type="PIRSF" id="PIRSF000350">
    <property type="entry name" value="Mercury_reductase_MerA"/>
    <property type="match status" value="1"/>
</dbReference>
<dbReference type="InterPro" id="IPR036188">
    <property type="entry name" value="FAD/NAD-bd_sf"/>
</dbReference>
<feature type="domain" description="Pyridine nucleotide-disulphide oxidoreductase dimerisation" evidence="15">
    <location>
        <begin position="403"/>
        <end position="514"/>
    </location>
</feature>
<comment type="similarity">
    <text evidence="1 14">Belongs to the class-I pyridine nucleotide-disulfide oxidoreductase family.</text>
</comment>
<dbReference type="EMBL" id="GBBM01000832">
    <property type="protein sequence ID" value="JAC34586.1"/>
    <property type="molecule type" value="mRNA"/>
</dbReference>
<dbReference type="InterPro" id="IPR004099">
    <property type="entry name" value="Pyr_nucl-diS_OxRdtase_dimer"/>
</dbReference>
<dbReference type="NCBIfam" id="TIGR01438">
    <property type="entry name" value="TGR"/>
    <property type="match status" value="1"/>
</dbReference>
<protein>
    <recommendedName>
        <fullName evidence="2">thioredoxin-disulfide reductase (NADPH)</fullName>
        <ecNumber evidence="2">1.8.1.9</ecNumber>
    </recommendedName>
</protein>
<evidence type="ECO:0000256" key="4">
    <source>
        <dbReference type="ARBA" id="ARBA00022827"/>
    </source>
</evidence>
<dbReference type="AlphaFoldDB" id="A0A023GL24"/>
<evidence type="ECO:0000259" key="16">
    <source>
        <dbReference type="Pfam" id="PF07992"/>
    </source>
</evidence>
<dbReference type="GO" id="GO:0006749">
    <property type="term" value="P:glutathione metabolic process"/>
    <property type="evidence" value="ECO:0007669"/>
    <property type="project" value="TreeGrafter"/>
</dbReference>
<dbReference type="InterPro" id="IPR001100">
    <property type="entry name" value="Pyr_nuc-diS_OxRdtase"/>
</dbReference>
<dbReference type="PRINTS" id="PR00411">
    <property type="entry name" value="PNDRDTASEI"/>
</dbReference>
<evidence type="ECO:0000256" key="12">
    <source>
        <dbReference type="PIRSR" id="PIRSR000350-3"/>
    </source>
</evidence>
<comment type="catalytic activity">
    <reaction evidence="9">
        <text>[thioredoxin]-dithiol + NADP(+) = [thioredoxin]-disulfide + NADPH + H(+)</text>
        <dbReference type="Rhea" id="RHEA:20345"/>
        <dbReference type="Rhea" id="RHEA-COMP:10698"/>
        <dbReference type="Rhea" id="RHEA-COMP:10700"/>
        <dbReference type="ChEBI" id="CHEBI:15378"/>
        <dbReference type="ChEBI" id="CHEBI:29950"/>
        <dbReference type="ChEBI" id="CHEBI:50058"/>
        <dbReference type="ChEBI" id="CHEBI:57783"/>
        <dbReference type="ChEBI" id="CHEBI:58349"/>
        <dbReference type="EC" id="1.8.1.9"/>
    </reaction>
</comment>
<organism evidence="17">
    <name type="scientific">Amblyomma triste</name>
    <name type="common">Neotropical tick</name>
    <dbReference type="NCBI Taxonomy" id="251400"/>
    <lineage>
        <taxon>Eukaryota</taxon>
        <taxon>Metazoa</taxon>
        <taxon>Ecdysozoa</taxon>
        <taxon>Arthropoda</taxon>
        <taxon>Chelicerata</taxon>
        <taxon>Arachnida</taxon>
        <taxon>Acari</taxon>
        <taxon>Parasitiformes</taxon>
        <taxon>Ixodida</taxon>
        <taxon>Ixodoidea</taxon>
        <taxon>Ixodidae</taxon>
        <taxon>Amblyomminae</taxon>
        <taxon>Amblyomma</taxon>
    </lineage>
</organism>
<evidence type="ECO:0000256" key="5">
    <source>
        <dbReference type="ARBA" id="ARBA00022857"/>
    </source>
</evidence>
<keyword evidence="12" id="KW-0520">NAD</keyword>
<dbReference type="EC" id="1.8.1.9" evidence="2"/>
<feature type="binding site" evidence="12">
    <location>
        <begin position="234"/>
        <end position="241"/>
    </location>
    <ligand>
        <name>NAD(+)</name>
        <dbReference type="ChEBI" id="CHEBI:57540"/>
    </ligand>
</feature>
<proteinExistence type="evidence at transcript level"/>
<keyword evidence="8 14" id="KW-0676">Redox-active center</keyword>
<feature type="active site" description="Proton acceptor" evidence="11">
    <location>
        <position position="505"/>
    </location>
</feature>
<dbReference type="GO" id="GO:0050660">
    <property type="term" value="F:flavin adenine dinucleotide binding"/>
    <property type="evidence" value="ECO:0007669"/>
    <property type="project" value="InterPro"/>
</dbReference>
<keyword evidence="6 14" id="KW-0560">Oxidoreductase</keyword>
<name>A0A023GL24_AMBTT</name>
<dbReference type="Pfam" id="PF02852">
    <property type="entry name" value="Pyr_redox_dim"/>
    <property type="match status" value="1"/>
</dbReference>
<dbReference type="PROSITE" id="PS00076">
    <property type="entry name" value="PYRIDINE_REDOX_1"/>
    <property type="match status" value="1"/>
</dbReference>
<dbReference type="Gene3D" id="3.30.390.30">
    <property type="match status" value="1"/>
</dbReference>
<dbReference type="FunFam" id="3.50.50.60:FF:000190">
    <property type="entry name" value="Thioredoxin reductase"/>
    <property type="match status" value="1"/>
</dbReference>
<dbReference type="GO" id="GO:0004362">
    <property type="term" value="F:glutathione-disulfide reductase (NADPH) activity"/>
    <property type="evidence" value="ECO:0007669"/>
    <property type="project" value="TreeGrafter"/>
</dbReference>
<keyword evidence="3 14" id="KW-0285">Flavoprotein</keyword>
<evidence type="ECO:0000256" key="6">
    <source>
        <dbReference type="ARBA" id="ARBA00023002"/>
    </source>
</evidence>